<dbReference type="InterPro" id="IPR023213">
    <property type="entry name" value="CAT-like_dom_sf"/>
</dbReference>
<dbReference type="InterPro" id="IPR003016">
    <property type="entry name" value="2-oxoA_DH_lipoyl-BS"/>
</dbReference>
<keyword evidence="11" id="KW-1185">Reference proteome</keyword>
<dbReference type="Pfam" id="PF00198">
    <property type="entry name" value="2-oxoacid_dh"/>
    <property type="match status" value="1"/>
</dbReference>
<feature type="domain" description="2-oxoacid dehydrogenase acyltransferase catalytic" evidence="8">
    <location>
        <begin position="153"/>
        <end position="363"/>
    </location>
</feature>
<feature type="compositionally biased region" description="Low complexity" evidence="7">
    <location>
        <begin position="87"/>
        <end position="97"/>
    </location>
</feature>
<dbReference type="GO" id="GO:0031405">
    <property type="term" value="F:lipoic acid binding"/>
    <property type="evidence" value="ECO:0007669"/>
    <property type="project" value="TreeGrafter"/>
</dbReference>
<dbReference type="CDD" id="cd06849">
    <property type="entry name" value="lipoyl_domain"/>
    <property type="match status" value="1"/>
</dbReference>
<dbReference type="RefSeq" id="WP_113985847.1">
    <property type="nucleotide sequence ID" value="NZ_QMEY01000029.1"/>
</dbReference>
<comment type="caution">
    <text evidence="10">The sequence shown here is derived from an EMBL/GenBank/DDBJ whole genome shotgun (WGS) entry which is preliminary data.</text>
</comment>
<comment type="cofactor">
    <cofactor evidence="1 6">
        <name>(R)-lipoate</name>
        <dbReference type="ChEBI" id="CHEBI:83088"/>
    </cofactor>
</comment>
<dbReference type="Proteomes" id="UP000253303">
    <property type="component" value="Unassembled WGS sequence"/>
</dbReference>
<protein>
    <recommendedName>
        <fullName evidence="6">Dihydrolipoamide acetyltransferase component of pyruvate dehydrogenase complex</fullName>
        <ecNumber evidence="6">2.3.1.-</ecNumber>
    </recommendedName>
</protein>
<dbReference type="InterPro" id="IPR011053">
    <property type="entry name" value="Single_hybrid_motif"/>
</dbReference>
<dbReference type="PANTHER" id="PTHR43178">
    <property type="entry name" value="DIHYDROLIPOAMIDE ACETYLTRANSFERASE COMPONENT OF PYRUVATE DEHYDROGENASE COMPLEX"/>
    <property type="match status" value="1"/>
</dbReference>
<evidence type="ECO:0000256" key="4">
    <source>
        <dbReference type="ARBA" id="ARBA00022823"/>
    </source>
</evidence>
<dbReference type="PROSITE" id="PS00189">
    <property type="entry name" value="LIPOYL"/>
    <property type="match status" value="1"/>
</dbReference>
<dbReference type="Gene3D" id="2.40.50.100">
    <property type="match status" value="1"/>
</dbReference>
<dbReference type="Gene3D" id="3.30.559.10">
    <property type="entry name" value="Chloramphenicol acetyltransferase-like domain"/>
    <property type="match status" value="1"/>
</dbReference>
<keyword evidence="3 6" id="KW-0808">Transferase</keyword>
<dbReference type="InterPro" id="IPR001078">
    <property type="entry name" value="2-oxoacid_DH_actylTfrase"/>
</dbReference>
<dbReference type="EMBL" id="QMEY01000029">
    <property type="protein sequence ID" value="RBQ14747.1"/>
    <property type="molecule type" value="Genomic_DNA"/>
</dbReference>
<evidence type="ECO:0000256" key="2">
    <source>
        <dbReference type="ARBA" id="ARBA00007317"/>
    </source>
</evidence>
<evidence type="ECO:0000259" key="9">
    <source>
        <dbReference type="Pfam" id="PF00364"/>
    </source>
</evidence>
<keyword evidence="4 6" id="KW-0450">Lipoyl</keyword>
<dbReference type="GO" id="GO:0016407">
    <property type="term" value="F:acetyltransferase activity"/>
    <property type="evidence" value="ECO:0007669"/>
    <property type="project" value="TreeGrafter"/>
</dbReference>
<evidence type="ECO:0000256" key="5">
    <source>
        <dbReference type="ARBA" id="ARBA00023315"/>
    </source>
</evidence>
<evidence type="ECO:0000313" key="11">
    <source>
        <dbReference type="Proteomes" id="UP000253303"/>
    </source>
</evidence>
<dbReference type="GO" id="GO:0005737">
    <property type="term" value="C:cytoplasm"/>
    <property type="evidence" value="ECO:0007669"/>
    <property type="project" value="TreeGrafter"/>
</dbReference>
<dbReference type="SUPFAM" id="SSF51230">
    <property type="entry name" value="Single hybrid motif"/>
    <property type="match status" value="1"/>
</dbReference>
<evidence type="ECO:0000256" key="6">
    <source>
        <dbReference type="RuleBase" id="RU003423"/>
    </source>
</evidence>
<dbReference type="InterPro" id="IPR000089">
    <property type="entry name" value="Biotin_lipoyl"/>
</dbReference>
<dbReference type="SUPFAM" id="SSF52777">
    <property type="entry name" value="CoA-dependent acyltransferases"/>
    <property type="match status" value="1"/>
</dbReference>
<dbReference type="OrthoDB" id="3681540at2"/>
<dbReference type="AlphaFoldDB" id="A0A366LLP8"/>
<reference evidence="10 11" key="1">
    <citation type="submission" date="2018-06" db="EMBL/GenBank/DDBJ databases">
        <title>Sphaerisporangium craniellae sp. nov., isolated from a marine sponge in the South China Sea.</title>
        <authorList>
            <person name="Li L."/>
        </authorList>
    </citation>
    <scope>NUCLEOTIDE SEQUENCE [LARGE SCALE GENOMIC DNA]</scope>
    <source>
        <strain evidence="10 11">LHW63015</strain>
    </source>
</reference>
<evidence type="ECO:0000256" key="7">
    <source>
        <dbReference type="SAM" id="MobiDB-lite"/>
    </source>
</evidence>
<evidence type="ECO:0000256" key="1">
    <source>
        <dbReference type="ARBA" id="ARBA00001938"/>
    </source>
</evidence>
<name>A0A366LLP8_9ACTN</name>
<dbReference type="EC" id="2.3.1.-" evidence="6"/>
<evidence type="ECO:0000256" key="3">
    <source>
        <dbReference type="ARBA" id="ARBA00022679"/>
    </source>
</evidence>
<dbReference type="Pfam" id="PF00364">
    <property type="entry name" value="Biotin_lipoyl"/>
    <property type="match status" value="1"/>
</dbReference>
<comment type="similarity">
    <text evidence="2 6">Belongs to the 2-oxoacid dehydrogenase family.</text>
</comment>
<evidence type="ECO:0000313" key="10">
    <source>
        <dbReference type="EMBL" id="RBQ14747.1"/>
    </source>
</evidence>
<keyword evidence="5 6" id="KW-0012">Acyltransferase</keyword>
<dbReference type="InterPro" id="IPR050743">
    <property type="entry name" value="2-oxoacid_DH_E2_comp"/>
</dbReference>
<gene>
    <name evidence="10" type="ORF">DP939_38900</name>
</gene>
<sequence>MADIRVPKLNNNDAEYLLVEWLVEDGAPIRAGDPMVIVETSKAAEELTAEESGHLHHGVPAGTWCRPAQSIARITASAAAPARREPAAVPAPAVPEADGPLITEPARALMNELGITEDAVRALGVAVVRRTDVERLAAPAARPADVPGPAGGTRRTLSRVQRAVGRAVETSHQTIPAAYTAVRMDLGPLLARATRLTRETRRPVGLAELFVMAVAETHADHPMFFATLTPDGTAADIPDAPHIGVTVDAGEGLFVPVVHDAARMGVKELATLLMKYRVAAAGGEFTERELSGAGMVITLHTEPDVVLAIPYVLPGTACALAVTPPSDGTRATIGIAYDHRLVNGRDAALYMGRLKQIIETPETA</sequence>
<evidence type="ECO:0000259" key="8">
    <source>
        <dbReference type="Pfam" id="PF00198"/>
    </source>
</evidence>
<organism evidence="10 11">
    <name type="scientific">Spongiactinospora rosea</name>
    <dbReference type="NCBI Taxonomy" id="2248750"/>
    <lineage>
        <taxon>Bacteria</taxon>
        <taxon>Bacillati</taxon>
        <taxon>Actinomycetota</taxon>
        <taxon>Actinomycetes</taxon>
        <taxon>Streptosporangiales</taxon>
        <taxon>Streptosporangiaceae</taxon>
        <taxon>Spongiactinospora</taxon>
    </lineage>
</organism>
<proteinExistence type="inferred from homology"/>
<feature type="domain" description="Lipoyl-binding" evidence="9">
    <location>
        <begin position="3"/>
        <end position="56"/>
    </location>
</feature>
<feature type="region of interest" description="Disordered" evidence="7">
    <location>
        <begin position="77"/>
        <end position="98"/>
    </location>
</feature>
<accession>A0A366LLP8</accession>
<dbReference type="PANTHER" id="PTHR43178:SF5">
    <property type="entry name" value="LIPOAMIDE ACYLTRANSFERASE COMPONENT OF BRANCHED-CHAIN ALPHA-KETO ACID DEHYDROGENASE COMPLEX, MITOCHONDRIAL"/>
    <property type="match status" value="1"/>
</dbReference>